<protein>
    <submittedName>
        <fullName evidence="1">Uncharacterized protein</fullName>
    </submittedName>
</protein>
<dbReference type="EMBL" id="CM056813">
    <property type="protein sequence ID" value="KAJ8640291.1"/>
    <property type="molecule type" value="Genomic_DNA"/>
</dbReference>
<gene>
    <name evidence="1" type="ORF">MRB53_016985</name>
</gene>
<reference evidence="1 2" key="1">
    <citation type="journal article" date="2022" name="Hortic Res">
        <title>A haplotype resolved chromosomal level avocado genome allows analysis of novel avocado genes.</title>
        <authorList>
            <person name="Nath O."/>
            <person name="Fletcher S.J."/>
            <person name="Hayward A."/>
            <person name="Shaw L.M."/>
            <person name="Masouleh A.K."/>
            <person name="Furtado A."/>
            <person name="Henry R.J."/>
            <person name="Mitter N."/>
        </authorList>
    </citation>
    <scope>NUCLEOTIDE SEQUENCE [LARGE SCALE GENOMIC DNA]</scope>
    <source>
        <strain evidence="2">cv. Hass</strain>
    </source>
</reference>
<dbReference type="Proteomes" id="UP001234297">
    <property type="component" value="Chromosome 5"/>
</dbReference>
<proteinExistence type="predicted"/>
<comment type="caution">
    <text evidence="1">The sequence shown here is derived from an EMBL/GenBank/DDBJ whole genome shotgun (WGS) entry which is preliminary data.</text>
</comment>
<name>A0ACC2M3T4_PERAE</name>
<accession>A0ACC2M3T4</accession>
<organism evidence="1 2">
    <name type="scientific">Persea americana</name>
    <name type="common">Avocado</name>
    <dbReference type="NCBI Taxonomy" id="3435"/>
    <lineage>
        <taxon>Eukaryota</taxon>
        <taxon>Viridiplantae</taxon>
        <taxon>Streptophyta</taxon>
        <taxon>Embryophyta</taxon>
        <taxon>Tracheophyta</taxon>
        <taxon>Spermatophyta</taxon>
        <taxon>Magnoliopsida</taxon>
        <taxon>Magnoliidae</taxon>
        <taxon>Laurales</taxon>
        <taxon>Lauraceae</taxon>
        <taxon>Persea</taxon>
    </lineage>
</organism>
<evidence type="ECO:0000313" key="1">
    <source>
        <dbReference type="EMBL" id="KAJ8640291.1"/>
    </source>
</evidence>
<sequence length="731" mass="82870">MPATSPSEEANERHDPEFKWGKKRGVGGPKKDIRFYESFTYDGIDYTLYDCVYLYKEGEPEPYIGKLVKIWEQPKHKRKIKVHWFFRPIEILNWLGGDIALEKEVFLASGEGVGLANINPLEVLVGKCNVICTSKDERNPQPSEEDIKTADYIFFRTFDVGNCTISDYIRDKFGGIEVEHIFNRKDVIKSVTTTNLETSRSDENKNVVVSNGMSLSSSALDSTVSHNVVGRAENPGLETDVGSNLTVGTTIKHEERLSNEKTTKALDIDANEIKPNVSGYETSNQEGITDNSSAHDKEKNEKSMRKSTVGREENAKASELLVEYKSKVRPCEESSILDVRSPKKARISDNSSNLFKEPESSISHPSALDKDKPNNKLQKLKVVSDHPSALNKDKPNNKLQKLKVVSDQPSALDKDCDEGHGKELEASLSNSEKSKGQFVKDSTGHDKGPSNKKNDEKKAKPSENTLHKAAPSVALKDNKTDGLVVEVSRRPDADRSKWFKGLPWEQRLKTAHEQGTLVLLENLDPSYSSSEIEDIIWHGFKENCTAKVIQRTIFLSPHCGRAFVIFKSREAAEMAVKKLDQGCLMLPNGRPLVGSKGRPVFPGKPSKFAGHLIIDKVKLQMQREEMKNAVSTSHCSQPNTIEYEMAMEWRLLQEKSDIWWKELYKQQGEGLRKLRNTYKEYVPFRMSFGEKLLHPRFMTQNECFSLWVAFWELKEIRDCYFKVFRVLSCSF</sequence>
<evidence type="ECO:0000313" key="2">
    <source>
        <dbReference type="Proteomes" id="UP001234297"/>
    </source>
</evidence>
<keyword evidence="2" id="KW-1185">Reference proteome</keyword>